<dbReference type="Gene3D" id="3.40.50.2300">
    <property type="match status" value="1"/>
</dbReference>
<organism evidence="5 6">
    <name type="scientific">Luteimonas viscosa</name>
    <dbReference type="NCBI Taxonomy" id="1132694"/>
    <lineage>
        <taxon>Bacteria</taxon>
        <taxon>Pseudomonadati</taxon>
        <taxon>Pseudomonadota</taxon>
        <taxon>Gammaproteobacteria</taxon>
        <taxon>Lysobacterales</taxon>
        <taxon>Lysobacteraceae</taxon>
        <taxon>Luteimonas</taxon>
    </lineage>
</organism>
<dbReference type="PROSITE" id="PS50110">
    <property type="entry name" value="RESPONSE_REGULATORY"/>
    <property type="match status" value="1"/>
</dbReference>
<dbReference type="Proteomes" id="UP000324973">
    <property type="component" value="Unassembled WGS sequence"/>
</dbReference>
<dbReference type="OrthoDB" id="9784719at2"/>
<keyword evidence="1 2" id="KW-0597">Phosphoprotein</keyword>
<dbReference type="PANTHER" id="PTHR44591:SF21">
    <property type="entry name" value="TWO-COMPONENT RESPONSE REGULATOR"/>
    <property type="match status" value="1"/>
</dbReference>
<comment type="caution">
    <text evidence="5">The sequence shown here is derived from an EMBL/GenBank/DDBJ whole genome shotgun (WGS) entry which is preliminary data.</text>
</comment>
<keyword evidence="6" id="KW-1185">Reference proteome</keyword>
<feature type="modified residue" description="4-aspartylphosphate" evidence="2">
    <location>
        <position position="83"/>
    </location>
</feature>
<dbReference type="InterPro" id="IPR050595">
    <property type="entry name" value="Bact_response_regulator"/>
</dbReference>
<dbReference type="InterPro" id="IPR011006">
    <property type="entry name" value="CheY-like_superfamily"/>
</dbReference>
<feature type="region of interest" description="Disordered" evidence="3">
    <location>
        <begin position="1"/>
        <end position="29"/>
    </location>
</feature>
<evidence type="ECO:0000256" key="1">
    <source>
        <dbReference type="ARBA" id="ARBA00022553"/>
    </source>
</evidence>
<sequence>MHPPRVHAGERRPSRARRPHPPPARDDTMRNQAVLLVDDESAIVELVGGELEDLGYHVVTARNGVEALDHLATDRVFDVIVSDVSMPDGVSGVDVARRARELQPQARVILSSGRPRAQLPDIPEATDFLPKPYRLSQLLQLLKSA</sequence>
<evidence type="ECO:0000259" key="4">
    <source>
        <dbReference type="PROSITE" id="PS50110"/>
    </source>
</evidence>
<evidence type="ECO:0000256" key="2">
    <source>
        <dbReference type="PROSITE-ProRule" id="PRU00169"/>
    </source>
</evidence>
<dbReference type="InterPro" id="IPR001789">
    <property type="entry name" value="Sig_transdc_resp-reg_receiver"/>
</dbReference>
<feature type="domain" description="Response regulatory" evidence="4">
    <location>
        <begin position="33"/>
        <end position="145"/>
    </location>
</feature>
<dbReference type="PANTHER" id="PTHR44591">
    <property type="entry name" value="STRESS RESPONSE REGULATOR PROTEIN 1"/>
    <property type="match status" value="1"/>
</dbReference>
<accession>A0A5D4XLL9</accession>
<gene>
    <name evidence="5" type="ORF">FZO89_04315</name>
</gene>
<dbReference type="SMART" id="SM00448">
    <property type="entry name" value="REC"/>
    <property type="match status" value="1"/>
</dbReference>
<evidence type="ECO:0000256" key="3">
    <source>
        <dbReference type="SAM" id="MobiDB-lite"/>
    </source>
</evidence>
<reference evidence="5 6" key="1">
    <citation type="submission" date="2019-08" db="EMBL/GenBank/DDBJ databases">
        <title>Luteimonas viscosus sp. nov., isolated from soil of a sunflower field.</title>
        <authorList>
            <person name="Jianli Z."/>
            <person name="Ying Z."/>
        </authorList>
    </citation>
    <scope>NUCLEOTIDE SEQUENCE [LARGE SCALE GENOMIC DNA]</scope>
    <source>
        <strain evidence="5 6">XBU10</strain>
    </source>
</reference>
<dbReference type="AlphaFoldDB" id="A0A5D4XLL9"/>
<dbReference type="SUPFAM" id="SSF52172">
    <property type="entry name" value="CheY-like"/>
    <property type="match status" value="1"/>
</dbReference>
<dbReference type="EMBL" id="VTFT01000001">
    <property type="protein sequence ID" value="TYT25546.1"/>
    <property type="molecule type" value="Genomic_DNA"/>
</dbReference>
<dbReference type="CDD" id="cd00156">
    <property type="entry name" value="REC"/>
    <property type="match status" value="1"/>
</dbReference>
<protein>
    <submittedName>
        <fullName evidence="5">Response regulator</fullName>
    </submittedName>
</protein>
<evidence type="ECO:0000313" key="6">
    <source>
        <dbReference type="Proteomes" id="UP000324973"/>
    </source>
</evidence>
<dbReference type="GO" id="GO:0000160">
    <property type="term" value="P:phosphorelay signal transduction system"/>
    <property type="evidence" value="ECO:0007669"/>
    <property type="project" value="InterPro"/>
</dbReference>
<dbReference type="Pfam" id="PF00072">
    <property type="entry name" value="Response_reg"/>
    <property type="match status" value="1"/>
</dbReference>
<evidence type="ECO:0000313" key="5">
    <source>
        <dbReference type="EMBL" id="TYT25546.1"/>
    </source>
</evidence>
<proteinExistence type="predicted"/>
<name>A0A5D4XLL9_9GAMM</name>